<proteinExistence type="inferred from homology"/>
<comment type="pathway">
    <text evidence="10">Glycolipid biosynthesis; lipid IV(A) biosynthesis; lipid IV(A) from (3R)-3-hydroxytetradecanoyl-[acyl-carrier-protein] and UDP-N-acetyl-alpha-D-glucosamine: step 4/6.</text>
</comment>
<dbReference type="Gene3D" id="3.60.21.10">
    <property type="match status" value="1"/>
</dbReference>
<feature type="domain" description="Calcineurin-like phosphoesterase" evidence="11">
    <location>
        <begin position="15"/>
        <end position="211"/>
    </location>
</feature>
<evidence type="ECO:0000256" key="3">
    <source>
        <dbReference type="ARBA" id="ARBA00022519"/>
    </source>
</evidence>
<dbReference type="GO" id="GO:0019897">
    <property type="term" value="C:extrinsic component of plasma membrane"/>
    <property type="evidence" value="ECO:0007669"/>
    <property type="project" value="UniProtKB-UniRule"/>
</dbReference>
<dbReference type="UniPathway" id="UPA00359">
    <property type="reaction ID" value="UER00480"/>
</dbReference>
<evidence type="ECO:0000313" key="12">
    <source>
        <dbReference type="EMBL" id="RJF98709.1"/>
    </source>
</evidence>
<dbReference type="GO" id="GO:0009245">
    <property type="term" value="P:lipid A biosynthetic process"/>
    <property type="evidence" value="ECO:0007669"/>
    <property type="project" value="UniProtKB-UniRule"/>
</dbReference>
<feature type="binding site" evidence="10">
    <location>
        <position position="21"/>
    </location>
    <ligand>
        <name>Mn(2+)</name>
        <dbReference type="ChEBI" id="CHEBI:29035"/>
        <label>1</label>
    </ligand>
</feature>
<evidence type="ECO:0000256" key="9">
    <source>
        <dbReference type="ARBA" id="ARBA00023211"/>
    </source>
</evidence>
<feature type="binding site" evidence="10">
    <location>
        <position position="134"/>
    </location>
    <ligand>
        <name>substrate</name>
    </ligand>
</feature>
<dbReference type="InterPro" id="IPR043461">
    <property type="entry name" value="LpxH-like"/>
</dbReference>
<dbReference type="Pfam" id="PF00149">
    <property type="entry name" value="Metallophos"/>
    <property type="match status" value="1"/>
</dbReference>
<dbReference type="GO" id="GO:0030145">
    <property type="term" value="F:manganese ion binding"/>
    <property type="evidence" value="ECO:0007669"/>
    <property type="project" value="UniProtKB-UniRule"/>
</dbReference>
<keyword evidence="4 10" id="KW-0441">Lipid A biosynthesis</keyword>
<evidence type="ECO:0000259" key="11">
    <source>
        <dbReference type="Pfam" id="PF00149"/>
    </source>
</evidence>
<dbReference type="SUPFAM" id="SSF56300">
    <property type="entry name" value="Metallo-dependent phosphatases"/>
    <property type="match status" value="1"/>
</dbReference>
<dbReference type="EMBL" id="QYUO01000001">
    <property type="protein sequence ID" value="RJF98709.1"/>
    <property type="molecule type" value="Genomic_DNA"/>
</dbReference>
<protein>
    <recommendedName>
        <fullName evidence="10">UDP-2,3-diacylglucosamine hydrolase</fullName>
        <ecNumber evidence="10">3.6.1.54</ecNumber>
    </recommendedName>
    <alternativeName>
        <fullName evidence="10">UDP-2,3-diacylglucosamine diphosphatase</fullName>
    </alternativeName>
</protein>
<comment type="caution">
    <text evidence="12">The sequence shown here is derived from an EMBL/GenBank/DDBJ whole genome shotgun (WGS) entry which is preliminary data.</text>
</comment>
<dbReference type="RefSeq" id="WP_119768657.1">
    <property type="nucleotide sequence ID" value="NZ_QYUO01000001.1"/>
</dbReference>
<dbReference type="GO" id="GO:0008758">
    <property type="term" value="F:UDP-2,3-diacylglucosamine hydrolase activity"/>
    <property type="evidence" value="ECO:0007669"/>
    <property type="project" value="UniProtKB-UniRule"/>
</dbReference>
<keyword evidence="9 10" id="KW-0464">Manganese</keyword>
<feature type="binding site" evidence="10">
    <location>
        <position position="207"/>
    </location>
    <ligand>
        <name>substrate</name>
    </ligand>
</feature>
<keyword evidence="3 10" id="KW-0997">Cell inner membrane</keyword>
<sequence length="261" mass="29346">MTITSNKAQSNPVALFVSDVHLQASLPRTTEAFLRFLDRHAIAAQQLYVLGDLFEYWAGDDDLDTPYHRKIVEAIRVVHDKGVAVYWVGGNRDFLIGSRFAEAAGMTILDEPFVTQIAEQRVVLLHGDAQCTDDKAYMDFRRMVRAQEWQHQFLAMPLAQRKTIIDSMRTGSRDAQRNKAYEIMDVNSAAIDAVFESTQASLMIHGHTHRPASHMHVVGGTQRIRHVLPDWDCDAEPSRGGWIGLYPDGSAQRFGVDGQPL</sequence>
<dbReference type="HAMAP" id="MF_00575">
    <property type="entry name" value="LpxH"/>
    <property type="match status" value="1"/>
</dbReference>
<accession>A0A3A3GCU7</accession>
<keyword evidence="13" id="KW-1185">Reference proteome</keyword>
<evidence type="ECO:0000256" key="6">
    <source>
        <dbReference type="ARBA" id="ARBA00022801"/>
    </source>
</evidence>
<organism evidence="12 13">
    <name type="scientific">Noviherbaspirillum saxi</name>
    <dbReference type="NCBI Taxonomy" id="2320863"/>
    <lineage>
        <taxon>Bacteria</taxon>
        <taxon>Pseudomonadati</taxon>
        <taxon>Pseudomonadota</taxon>
        <taxon>Betaproteobacteria</taxon>
        <taxon>Burkholderiales</taxon>
        <taxon>Oxalobacteraceae</taxon>
        <taxon>Noviherbaspirillum</taxon>
    </lineage>
</organism>
<reference evidence="13" key="1">
    <citation type="submission" date="2018-09" db="EMBL/GenBank/DDBJ databases">
        <authorList>
            <person name="Zhu H."/>
        </authorList>
    </citation>
    <scope>NUCLEOTIDE SEQUENCE [LARGE SCALE GENOMIC DNA]</scope>
    <source>
        <strain evidence="13">K1R23-30</strain>
    </source>
</reference>
<dbReference type="PANTHER" id="PTHR34990">
    <property type="entry name" value="UDP-2,3-DIACYLGLUCOSAMINE HYDROLASE-RELATED"/>
    <property type="match status" value="1"/>
</dbReference>
<dbReference type="PANTHER" id="PTHR34990:SF1">
    <property type="entry name" value="UDP-2,3-DIACYLGLUCOSAMINE HYDROLASE"/>
    <property type="match status" value="1"/>
</dbReference>
<evidence type="ECO:0000256" key="1">
    <source>
        <dbReference type="ARBA" id="ARBA00022475"/>
    </source>
</evidence>
<comment type="cofactor">
    <cofactor evidence="10">
        <name>Mn(2+)</name>
        <dbReference type="ChEBI" id="CHEBI:29035"/>
    </cofactor>
    <text evidence="10">Binds 2 Mn(2+) ions per subunit in a binuclear metal center.</text>
</comment>
<comment type="function">
    <text evidence="10">Hydrolyzes the pyrophosphate bond of UDP-2,3-diacylglucosamine to yield 2,3-diacylglucosamine 1-phosphate (lipid X) and UMP by catalyzing the attack of water at the alpha-P atom. Involved in the biosynthesis of lipid A, a phosphorylated glycolipid that anchors the lipopolysaccharide to the outer membrane of the cell.</text>
</comment>
<dbReference type="NCBIfam" id="NF003743">
    <property type="entry name" value="PRK05340.1"/>
    <property type="match status" value="1"/>
</dbReference>
<feature type="binding site" evidence="10">
    <location>
        <position position="52"/>
    </location>
    <ligand>
        <name>Mn(2+)</name>
        <dbReference type="ChEBI" id="CHEBI:29035"/>
        <label>1</label>
    </ligand>
</feature>
<keyword evidence="2 10" id="KW-0444">Lipid biosynthesis</keyword>
<evidence type="ECO:0000313" key="13">
    <source>
        <dbReference type="Proteomes" id="UP000265955"/>
    </source>
</evidence>
<evidence type="ECO:0000256" key="4">
    <source>
        <dbReference type="ARBA" id="ARBA00022556"/>
    </source>
</evidence>
<name>A0A3A3GCU7_9BURK</name>
<dbReference type="NCBIfam" id="TIGR01854">
    <property type="entry name" value="lipid_A_lpxH"/>
    <property type="match status" value="1"/>
</dbReference>
<feature type="binding site" evidence="10">
    <location>
        <position position="52"/>
    </location>
    <ligand>
        <name>Mn(2+)</name>
        <dbReference type="ChEBI" id="CHEBI:29035"/>
        <label>2</label>
    </ligand>
</feature>
<feature type="binding site" evidence="10">
    <location>
        <position position="172"/>
    </location>
    <ligand>
        <name>substrate</name>
    </ligand>
</feature>
<dbReference type="AlphaFoldDB" id="A0A3A3GCU7"/>
<evidence type="ECO:0000256" key="2">
    <source>
        <dbReference type="ARBA" id="ARBA00022516"/>
    </source>
</evidence>
<evidence type="ECO:0000256" key="7">
    <source>
        <dbReference type="ARBA" id="ARBA00023098"/>
    </source>
</evidence>
<dbReference type="Proteomes" id="UP000265955">
    <property type="component" value="Unassembled WGS sequence"/>
</dbReference>
<keyword evidence="8 10" id="KW-0472">Membrane</keyword>
<keyword evidence="6 10" id="KW-0378">Hydrolase</keyword>
<gene>
    <name evidence="10" type="primary">lpxH</name>
    <name evidence="12" type="ORF">D3871_09445</name>
</gene>
<keyword evidence="7 10" id="KW-0443">Lipid metabolism</keyword>
<dbReference type="OrthoDB" id="9783283at2"/>
<comment type="catalytic activity">
    <reaction evidence="10">
        <text>UDP-2-N,3-O-bis[(3R)-3-hydroxytetradecanoyl]-alpha-D-glucosamine + H2O = 2-N,3-O-bis[(3R)-3-hydroxytetradecanoyl]-alpha-D-glucosaminyl 1-phosphate + UMP + 2 H(+)</text>
        <dbReference type="Rhea" id="RHEA:25213"/>
        <dbReference type="ChEBI" id="CHEBI:15377"/>
        <dbReference type="ChEBI" id="CHEBI:15378"/>
        <dbReference type="ChEBI" id="CHEBI:57865"/>
        <dbReference type="ChEBI" id="CHEBI:57957"/>
        <dbReference type="ChEBI" id="CHEBI:78847"/>
        <dbReference type="EC" id="3.6.1.54"/>
    </reaction>
</comment>
<feature type="binding site" evidence="10">
    <location>
        <position position="207"/>
    </location>
    <ligand>
        <name>Mn(2+)</name>
        <dbReference type="ChEBI" id="CHEBI:29035"/>
        <label>2</label>
    </ligand>
</feature>
<comment type="similarity">
    <text evidence="10">Belongs to the LpxH family.</text>
</comment>
<evidence type="ECO:0000256" key="8">
    <source>
        <dbReference type="ARBA" id="ARBA00023136"/>
    </source>
</evidence>
<feature type="binding site" evidence="10">
    <location>
        <position position="19"/>
    </location>
    <ligand>
        <name>Mn(2+)</name>
        <dbReference type="ChEBI" id="CHEBI:29035"/>
        <label>1</label>
    </ligand>
</feature>
<comment type="subcellular location">
    <subcellularLocation>
        <location evidence="10">Cell inner membrane</location>
        <topology evidence="10">Peripheral membrane protein</topology>
        <orientation evidence="10">Cytoplasmic side</orientation>
    </subcellularLocation>
</comment>
<feature type="binding site" evidence="10">
    <location>
        <begin position="91"/>
        <end position="92"/>
    </location>
    <ligand>
        <name>substrate</name>
    </ligand>
</feature>
<dbReference type="EC" id="3.6.1.54" evidence="10"/>
<keyword evidence="1 10" id="KW-1003">Cell membrane</keyword>
<dbReference type="InterPro" id="IPR010138">
    <property type="entry name" value="UDP-diacylglucosamine_Hdrlase"/>
</dbReference>
<keyword evidence="5 10" id="KW-0479">Metal-binding</keyword>
<feature type="binding site" evidence="10">
    <location>
        <position position="179"/>
    </location>
    <ligand>
        <name>substrate</name>
    </ligand>
</feature>
<dbReference type="InterPro" id="IPR029052">
    <property type="entry name" value="Metallo-depent_PP-like"/>
</dbReference>
<dbReference type="GO" id="GO:0005737">
    <property type="term" value="C:cytoplasm"/>
    <property type="evidence" value="ECO:0007669"/>
    <property type="project" value="InterPro"/>
</dbReference>
<evidence type="ECO:0000256" key="10">
    <source>
        <dbReference type="HAMAP-Rule" id="MF_00575"/>
    </source>
</evidence>
<dbReference type="InterPro" id="IPR004843">
    <property type="entry name" value="Calcineurin-like_PHP"/>
</dbReference>
<dbReference type="CDD" id="cd07398">
    <property type="entry name" value="MPP_YbbF-LpxH"/>
    <property type="match status" value="1"/>
</dbReference>
<feature type="binding site" evidence="10">
    <location>
        <position position="176"/>
    </location>
    <ligand>
        <name>substrate</name>
    </ligand>
</feature>
<evidence type="ECO:0000256" key="5">
    <source>
        <dbReference type="ARBA" id="ARBA00022723"/>
    </source>
</evidence>
<feature type="binding site" evidence="10">
    <location>
        <position position="209"/>
    </location>
    <ligand>
        <name>Mn(2+)</name>
        <dbReference type="ChEBI" id="CHEBI:29035"/>
        <label>1</label>
    </ligand>
</feature>
<feature type="binding site" evidence="10">
    <location>
        <position position="126"/>
    </location>
    <ligand>
        <name>Mn(2+)</name>
        <dbReference type="ChEBI" id="CHEBI:29035"/>
        <label>2</label>
    </ligand>
</feature>
<feature type="binding site" evidence="10">
    <location>
        <position position="91"/>
    </location>
    <ligand>
        <name>Mn(2+)</name>
        <dbReference type="ChEBI" id="CHEBI:29035"/>
        <label>2</label>
    </ligand>
</feature>